<feature type="transmembrane region" description="Helical" evidence="1">
    <location>
        <begin position="12"/>
        <end position="31"/>
    </location>
</feature>
<feature type="transmembrane region" description="Helical" evidence="1">
    <location>
        <begin position="185"/>
        <end position="215"/>
    </location>
</feature>
<name>Q1YPS0_9GAMM</name>
<feature type="transmembrane region" description="Helical" evidence="1">
    <location>
        <begin position="40"/>
        <end position="59"/>
    </location>
</feature>
<keyword evidence="1" id="KW-0472">Membrane</keyword>
<keyword evidence="3" id="KW-1185">Reference proteome</keyword>
<keyword evidence="1" id="KW-1133">Transmembrane helix</keyword>
<dbReference type="SUPFAM" id="SSF81342">
    <property type="entry name" value="Transmembrane di-heme cytochromes"/>
    <property type="match status" value="1"/>
</dbReference>
<gene>
    <name evidence="2" type="ORF">GB2207_05994</name>
</gene>
<keyword evidence="1" id="KW-0812">Transmembrane</keyword>
<evidence type="ECO:0000313" key="2">
    <source>
        <dbReference type="EMBL" id="EAS46289.1"/>
    </source>
</evidence>
<reference evidence="2 3" key="1">
    <citation type="submission" date="2006-03" db="EMBL/GenBank/DDBJ databases">
        <authorList>
            <person name="Giovannoni S.J."/>
            <person name="Cho J.-C."/>
            <person name="Ferriera S."/>
            <person name="Johnson J."/>
            <person name="Kravitz S."/>
            <person name="Halpern A."/>
            <person name="Remington K."/>
            <person name="Beeson K."/>
            <person name="Tran B."/>
            <person name="Rogers Y.-H."/>
            <person name="Friedman R."/>
            <person name="Venter J.C."/>
        </authorList>
    </citation>
    <scope>NUCLEOTIDE SEQUENCE [LARGE SCALE GENOMIC DNA]</scope>
    <source>
        <strain evidence="2 3">HTCC2207</strain>
    </source>
</reference>
<feature type="transmembrane region" description="Helical" evidence="1">
    <location>
        <begin position="65"/>
        <end position="89"/>
    </location>
</feature>
<comment type="caution">
    <text evidence="2">The sequence shown here is derived from an EMBL/GenBank/DDBJ whole genome shotgun (WGS) entry which is preliminary data.</text>
</comment>
<organism evidence="2 3">
    <name type="scientific">gamma proteobacterium HTCC2207</name>
    <dbReference type="NCBI Taxonomy" id="314287"/>
    <lineage>
        <taxon>Bacteria</taxon>
        <taxon>Pseudomonadati</taxon>
        <taxon>Pseudomonadota</taxon>
        <taxon>Gammaproteobacteria</taxon>
        <taxon>Cellvibrionales</taxon>
        <taxon>Porticoccaceae</taxon>
        <taxon>SAR92 clade</taxon>
    </lineage>
</organism>
<dbReference type="HOGENOM" id="CLU_719156_0_0_6"/>
<evidence type="ECO:0000256" key="1">
    <source>
        <dbReference type="SAM" id="Phobius"/>
    </source>
</evidence>
<dbReference type="GO" id="GO:0022904">
    <property type="term" value="P:respiratory electron transport chain"/>
    <property type="evidence" value="ECO:0007669"/>
    <property type="project" value="InterPro"/>
</dbReference>
<dbReference type="GO" id="GO:0016020">
    <property type="term" value="C:membrane"/>
    <property type="evidence" value="ECO:0007669"/>
    <property type="project" value="InterPro"/>
</dbReference>
<proteinExistence type="predicted"/>
<dbReference type="Proteomes" id="UP000005555">
    <property type="component" value="Unassembled WGS sequence"/>
</dbReference>
<dbReference type="AlphaFoldDB" id="Q1YPS0"/>
<dbReference type="STRING" id="314287.GB2207_05994"/>
<feature type="transmembrane region" description="Helical" evidence="1">
    <location>
        <begin position="338"/>
        <end position="358"/>
    </location>
</feature>
<sequence>MTLVSVLLGIDAFNSVISVAVLASMVPFFIWRRPFTVKAFITYFFPVALLLIGVLVNYVKNMAQSGVVSANIATIFPFFYALTFSYYIGTHKKLLDRVLELYVIAITLFSALAIVDISAIVVGLYAAEPYAGGSDQYAKGLFAFYGILGDGQIYPRLYGLFPEPGHYAMYLLPVLVHNVITRKPAFLAINFICFIGTLSLGGYLAFCFVVATMLAYSSSRKLRPRHFIWLVGIILSVYFLYDYFVGYYLAKGESASIREDNFLSFFINFKEMVLHYPLGYPFFESLEQMAREEKFVVGTNFSPFNIYMQGGLISLIGYISLLFISLYYALINHRNKDVCIRVFCSVVPAFILFAVQRTTPFETYYFPFLIAPFIVYFSSGSDYV</sequence>
<dbReference type="EMBL" id="AAPI01000008">
    <property type="protein sequence ID" value="EAS46289.1"/>
    <property type="molecule type" value="Genomic_DNA"/>
</dbReference>
<protein>
    <recommendedName>
        <fullName evidence="4">O-antigen polymerase</fullName>
    </recommendedName>
</protein>
<feature type="transmembrane region" description="Helical" evidence="1">
    <location>
        <begin position="364"/>
        <end position="383"/>
    </location>
</feature>
<evidence type="ECO:0000313" key="3">
    <source>
        <dbReference type="Proteomes" id="UP000005555"/>
    </source>
</evidence>
<feature type="transmembrane region" description="Helical" evidence="1">
    <location>
        <begin position="101"/>
        <end position="127"/>
    </location>
</feature>
<feature type="transmembrane region" description="Helical" evidence="1">
    <location>
        <begin position="227"/>
        <end position="250"/>
    </location>
</feature>
<dbReference type="InterPro" id="IPR016174">
    <property type="entry name" value="Di-haem_cyt_TM"/>
</dbReference>
<accession>Q1YPS0</accession>
<evidence type="ECO:0008006" key="4">
    <source>
        <dbReference type="Google" id="ProtNLM"/>
    </source>
</evidence>
<feature type="transmembrane region" description="Helical" evidence="1">
    <location>
        <begin position="306"/>
        <end position="331"/>
    </location>
</feature>